<dbReference type="EMBL" id="PKSM01000201">
    <property type="protein sequence ID" value="POW03246.1"/>
    <property type="molecule type" value="Genomic_DNA"/>
</dbReference>
<feature type="region of interest" description="Disordered" evidence="1">
    <location>
        <begin position="1"/>
        <end position="61"/>
    </location>
</feature>
<proteinExistence type="predicted"/>
<evidence type="ECO:0000313" key="3">
    <source>
        <dbReference type="Proteomes" id="UP000238274"/>
    </source>
</evidence>
<evidence type="ECO:0000256" key="1">
    <source>
        <dbReference type="SAM" id="MobiDB-lite"/>
    </source>
</evidence>
<reference evidence="3" key="2">
    <citation type="journal article" date="2018" name="BMC Genomics">
        <title>Genomic insights into host adaptation between the wheat stripe rust pathogen (Puccinia striiformis f. sp. tritici) and the barley stripe rust pathogen (Puccinia striiformis f. sp. hordei).</title>
        <authorList>
            <person name="Xia C."/>
            <person name="Wang M."/>
            <person name="Yin C."/>
            <person name="Cornejo O.E."/>
            <person name="Hulbert S.H."/>
            <person name="Chen X."/>
        </authorList>
    </citation>
    <scope>NUCLEOTIDE SEQUENCE [LARGE SCALE GENOMIC DNA]</scope>
    <source>
        <strain evidence="3">93TX-2</strain>
    </source>
</reference>
<protein>
    <submittedName>
        <fullName evidence="2">Uncharacterized protein</fullName>
    </submittedName>
</protein>
<name>A0A2S4V136_9BASI</name>
<evidence type="ECO:0000313" key="2">
    <source>
        <dbReference type="EMBL" id="POW03246.1"/>
    </source>
</evidence>
<keyword evidence="3" id="KW-1185">Reference proteome</keyword>
<reference evidence="3" key="3">
    <citation type="journal article" date="2018" name="Mol. Plant Microbe Interact.">
        <title>Genome sequence resources for the wheat stripe rust pathogen (Puccinia striiformis f. sp. tritici) and the barley stripe rust pathogen (Puccinia striiformis f. sp. hordei).</title>
        <authorList>
            <person name="Xia C."/>
            <person name="Wang M."/>
            <person name="Yin C."/>
            <person name="Cornejo O.E."/>
            <person name="Hulbert S.H."/>
            <person name="Chen X."/>
        </authorList>
    </citation>
    <scope>NUCLEOTIDE SEQUENCE [LARGE SCALE GENOMIC DNA]</scope>
    <source>
        <strain evidence="3">93TX-2</strain>
    </source>
</reference>
<organism evidence="2 3">
    <name type="scientific">Puccinia striiformis</name>
    <dbReference type="NCBI Taxonomy" id="27350"/>
    <lineage>
        <taxon>Eukaryota</taxon>
        <taxon>Fungi</taxon>
        <taxon>Dikarya</taxon>
        <taxon>Basidiomycota</taxon>
        <taxon>Pucciniomycotina</taxon>
        <taxon>Pucciniomycetes</taxon>
        <taxon>Pucciniales</taxon>
        <taxon>Pucciniaceae</taxon>
        <taxon>Puccinia</taxon>
    </lineage>
</organism>
<dbReference type="OrthoDB" id="2507693at2759"/>
<feature type="compositionally biased region" description="Polar residues" evidence="1">
    <location>
        <begin position="1"/>
        <end position="28"/>
    </location>
</feature>
<dbReference type="AlphaFoldDB" id="A0A2S4V136"/>
<feature type="compositionally biased region" description="Polar residues" evidence="1">
    <location>
        <begin position="239"/>
        <end position="260"/>
    </location>
</feature>
<sequence>MAGTSPKNNSAENSNSNRGTPSARQLQNEFAELERSLPPLPDLGRTYSRPDPIDLNQGVSPRDVNTLATSLALASSASTPVPAHIDRLVLNRSQSTAPPLIPIPTIENRPMTPAVTQTNAETHQETPVTTTEEEEYVPPSKTAKSMLDHQWLLFERARQAGNEPLMRTAINQAISTQELLTSLVGHEEMIRLSVGWSAQEELTFLKTSRREATNRTTPMPVQSQVVPMEVLTPHIPTANPHTSVQPHQFQRGNNPTNNPSRAPRTRRQTPDITFLGCTHSVTREPLLPPHPPQIQPPTLHQVYQEQPVIIRPAMHPQTYANPAYQPPINQQPYYPQHPILTRLIPNHMDKAAAEDGDEPIRA</sequence>
<dbReference type="Proteomes" id="UP000238274">
    <property type="component" value="Unassembled WGS sequence"/>
</dbReference>
<reference evidence="2 3" key="1">
    <citation type="submission" date="2017-12" db="EMBL/GenBank/DDBJ databases">
        <title>Gene loss provides genomic basis for host adaptation in cereal stripe rust fungi.</title>
        <authorList>
            <person name="Xia C."/>
        </authorList>
    </citation>
    <scope>NUCLEOTIDE SEQUENCE [LARGE SCALE GENOMIC DNA]</scope>
    <source>
        <strain evidence="2 3">93TX-2</strain>
    </source>
</reference>
<gene>
    <name evidence="2" type="ORF">PSHT_11794</name>
</gene>
<comment type="caution">
    <text evidence="2">The sequence shown here is derived from an EMBL/GenBank/DDBJ whole genome shotgun (WGS) entry which is preliminary data.</text>
</comment>
<dbReference type="VEuPathDB" id="FungiDB:PSHT_11794"/>
<accession>A0A2S4V136</accession>
<feature type="region of interest" description="Disordered" evidence="1">
    <location>
        <begin position="234"/>
        <end position="269"/>
    </location>
</feature>